<dbReference type="Proteomes" id="UP000230052">
    <property type="component" value="Unassembled WGS sequence"/>
</dbReference>
<proteinExistence type="predicted"/>
<protein>
    <submittedName>
        <fullName evidence="1">Uncharacterized protein</fullName>
    </submittedName>
</protein>
<dbReference type="EMBL" id="PEWV01000078">
    <property type="protein sequence ID" value="PIU40790.1"/>
    <property type="molecule type" value="Genomic_DNA"/>
</dbReference>
<accession>A0A2J0KWJ0</accession>
<name>A0A2J0KWJ0_9BACT</name>
<sequence>MSRKKKYNFSSRPKSYWSLEAADTLVFANIKGEQRKRFIKSIAEEGNIEKLESFMLSDTLTDEERKAIGRIHPMFMGGEYLPDYKSNEVEIARISYASTMGDVVSIRAKFKKGMIKYRIVDDFELNPPLKYSFTPRQSKKPLSPGELIKFINSIKSDGNDECPGLIDDSRNFHVKEGTQPQDMIGFITVSSVFYPDLENYYKDQEKEWLIQQKERKHKECVEEEKKEMMHQIKI</sequence>
<organism evidence="1 2">
    <name type="scientific">Candidatus Aquitaenariimonas noxiae</name>
    <dbReference type="NCBI Taxonomy" id="1974741"/>
    <lineage>
        <taxon>Bacteria</taxon>
        <taxon>Pseudomonadati</taxon>
        <taxon>Candidatus Omnitrophota</taxon>
        <taxon>Candidatus Aquitaenariimonas</taxon>
    </lineage>
</organism>
<comment type="caution">
    <text evidence="1">The sequence shown here is derived from an EMBL/GenBank/DDBJ whole genome shotgun (WGS) entry which is preliminary data.</text>
</comment>
<evidence type="ECO:0000313" key="1">
    <source>
        <dbReference type="EMBL" id="PIU40790.1"/>
    </source>
</evidence>
<evidence type="ECO:0000313" key="2">
    <source>
        <dbReference type="Proteomes" id="UP000230052"/>
    </source>
</evidence>
<gene>
    <name evidence="1" type="ORF">COS99_08710</name>
</gene>
<dbReference type="AlphaFoldDB" id="A0A2J0KWJ0"/>
<reference evidence="1 2" key="1">
    <citation type="submission" date="2017-09" db="EMBL/GenBank/DDBJ databases">
        <title>Depth-based differentiation of microbial function through sediment-hosted aquifers and enrichment of novel symbionts in the deep terrestrial subsurface.</title>
        <authorList>
            <person name="Probst A.J."/>
            <person name="Ladd B."/>
            <person name="Jarett J.K."/>
            <person name="Geller-Mcgrath D.E."/>
            <person name="Sieber C.M."/>
            <person name="Emerson J.B."/>
            <person name="Anantharaman K."/>
            <person name="Thomas B.C."/>
            <person name="Malmstrom R."/>
            <person name="Stieglmeier M."/>
            <person name="Klingl A."/>
            <person name="Woyke T."/>
            <person name="Ryan C.M."/>
            <person name="Banfield J.F."/>
        </authorList>
    </citation>
    <scope>NUCLEOTIDE SEQUENCE [LARGE SCALE GENOMIC DNA]</scope>
    <source>
        <strain evidence="1">CG07_land_8_20_14_0_80_42_15</strain>
    </source>
</reference>